<dbReference type="InterPro" id="IPR041468">
    <property type="entry name" value="HTH_ParB/Spo0J"/>
</dbReference>
<dbReference type="InterPro" id="IPR003115">
    <property type="entry name" value="ParB_N"/>
</dbReference>
<dbReference type="InterPro" id="IPR050336">
    <property type="entry name" value="Chromosome_partition/occlusion"/>
</dbReference>
<dbReference type="SUPFAM" id="SSF109709">
    <property type="entry name" value="KorB DNA-binding domain-like"/>
    <property type="match status" value="1"/>
</dbReference>
<dbReference type="GO" id="GO:0007059">
    <property type="term" value="P:chromosome segregation"/>
    <property type="evidence" value="ECO:0007669"/>
    <property type="project" value="TreeGrafter"/>
</dbReference>
<organism evidence="5 6">
    <name type="scientific">Sulfoacidibacillus thermotolerans</name>
    <name type="common">Acidibacillus sulfuroxidans</name>
    <dbReference type="NCBI Taxonomy" id="1765684"/>
    <lineage>
        <taxon>Bacteria</taxon>
        <taxon>Bacillati</taxon>
        <taxon>Bacillota</taxon>
        <taxon>Bacilli</taxon>
        <taxon>Bacillales</taxon>
        <taxon>Alicyclobacillaceae</taxon>
        <taxon>Sulfoacidibacillus</taxon>
    </lineage>
</organism>
<dbReference type="InterPro" id="IPR036086">
    <property type="entry name" value="ParB/Sulfiredoxin_sf"/>
</dbReference>
<feature type="non-terminal residue" evidence="5">
    <location>
        <position position="1"/>
    </location>
</feature>
<dbReference type="PANTHER" id="PTHR33375">
    <property type="entry name" value="CHROMOSOME-PARTITIONING PROTEIN PARB-RELATED"/>
    <property type="match status" value="1"/>
</dbReference>
<reference evidence="5 6" key="1">
    <citation type="submission" date="2016-11" db="EMBL/GenBank/DDBJ databases">
        <title>Comparative genomics of Acidibacillus ferroxidans species.</title>
        <authorList>
            <person name="Oliveira G."/>
            <person name="Nunes G."/>
            <person name="Oliveira R."/>
            <person name="Araujo F."/>
            <person name="Salim A."/>
            <person name="Scholte L."/>
            <person name="Morais D."/>
            <person name="Nancucheo I."/>
            <person name="Johnson D.B."/>
            <person name="Grail B."/>
            <person name="Bittencourt J."/>
            <person name="Valadares R."/>
        </authorList>
    </citation>
    <scope>NUCLEOTIDE SEQUENCE [LARGE SCALE GENOMIC DNA]</scope>
    <source>
        <strain evidence="5 6">Y002</strain>
    </source>
</reference>
<comment type="caution">
    <text evidence="5">The sequence shown here is derived from an EMBL/GenBank/DDBJ whole genome shotgun (WGS) entry which is preliminary data.</text>
</comment>
<keyword evidence="2" id="KW-0175">Coiled coil</keyword>
<dbReference type="RefSeq" id="WP_109431861.1">
    <property type="nucleotide sequence ID" value="NZ_MPDK01000087.1"/>
</dbReference>
<evidence type="ECO:0000313" key="5">
    <source>
        <dbReference type="EMBL" id="PWI51250.1"/>
    </source>
</evidence>
<dbReference type="PANTHER" id="PTHR33375:SF1">
    <property type="entry name" value="CHROMOSOME-PARTITIONING PROTEIN PARB-RELATED"/>
    <property type="match status" value="1"/>
</dbReference>
<dbReference type="GO" id="GO:0005694">
    <property type="term" value="C:chromosome"/>
    <property type="evidence" value="ECO:0007669"/>
    <property type="project" value="TreeGrafter"/>
</dbReference>
<protein>
    <submittedName>
        <fullName evidence="5">Uncharacterized protein</fullName>
    </submittedName>
</protein>
<dbReference type="Gene3D" id="3.90.1530.30">
    <property type="match status" value="1"/>
</dbReference>
<evidence type="ECO:0000259" key="4">
    <source>
        <dbReference type="Pfam" id="PF17762"/>
    </source>
</evidence>
<accession>A0A2U3CQD1</accession>
<evidence type="ECO:0000256" key="2">
    <source>
        <dbReference type="SAM" id="Coils"/>
    </source>
</evidence>
<feature type="domain" description="ParB/Spo0J HTH" evidence="4">
    <location>
        <begin position="95"/>
        <end position="171"/>
    </location>
</feature>
<feature type="coiled-coil region" evidence="2">
    <location>
        <begin position="169"/>
        <end position="292"/>
    </location>
</feature>
<keyword evidence="6" id="KW-1185">Reference proteome</keyword>
<gene>
    <name evidence="5" type="ORF">BM613_14345</name>
</gene>
<evidence type="ECO:0000259" key="3">
    <source>
        <dbReference type="Pfam" id="PF02195"/>
    </source>
</evidence>
<dbReference type="EMBL" id="MPDK01000087">
    <property type="protein sequence ID" value="PWI51250.1"/>
    <property type="molecule type" value="Genomic_DNA"/>
</dbReference>
<proteinExistence type="predicted"/>
<evidence type="ECO:0000313" key="6">
    <source>
        <dbReference type="Proteomes" id="UP000245380"/>
    </source>
</evidence>
<sequence>ARTAGEQYQIISGHQRVRAAKLLGWTEIETDVLEVDENKAARMLISANVKTRTLSPMELAKAIRRERELIEQTYGNRERKRTDLTAAPGEQQLKGLWSEQVSQEIGKSEQHIRRLDKLNELIPEFQQLVEQGKLALKAGEQLAYLEPETQQALFASLGEEISLRTVAQTKELRKRLEEAQAKDRQTEELQQELARLQQMGRLEDKQQIARLQSEIQRLQNQPPEQIEVVPEAVKNELAVWKKRISEMELENQKKQEEADKIKLELELKKKGYDFLLDENKKLENEIKRLRNGISKIPNVEDSEKQKIIEEEVQFMQNLEKQRIINQSIIKFIPEIAKVDTEEKLTETIQAMLEVYHNRETRERVIVNMKQT</sequence>
<dbReference type="SUPFAM" id="SSF110849">
    <property type="entry name" value="ParB/Sulfiredoxin"/>
    <property type="match status" value="1"/>
</dbReference>
<dbReference type="Proteomes" id="UP000245380">
    <property type="component" value="Unassembled WGS sequence"/>
</dbReference>
<dbReference type="Pfam" id="PF17762">
    <property type="entry name" value="HTH_ParB"/>
    <property type="match status" value="1"/>
</dbReference>
<dbReference type="Gene3D" id="1.10.10.2830">
    <property type="match status" value="1"/>
</dbReference>
<dbReference type="AlphaFoldDB" id="A0A2U3CQD1"/>
<evidence type="ECO:0000256" key="1">
    <source>
        <dbReference type="ARBA" id="ARBA00022829"/>
    </source>
</evidence>
<name>A0A2U3CQD1_SULT2</name>
<feature type="non-terminal residue" evidence="5">
    <location>
        <position position="371"/>
    </location>
</feature>
<feature type="domain" description="ParB-like N-terminal" evidence="3">
    <location>
        <begin position="5"/>
        <end position="48"/>
    </location>
</feature>
<dbReference type="OrthoDB" id="9800801at2"/>
<keyword evidence="1" id="KW-0159">Chromosome partition</keyword>
<dbReference type="Pfam" id="PF02195">
    <property type="entry name" value="ParB_N"/>
    <property type="match status" value="1"/>
</dbReference>